<keyword evidence="2" id="KW-1185">Reference proteome</keyword>
<proteinExistence type="predicted"/>
<reference evidence="1 2" key="2">
    <citation type="journal article" date="2022" name="Mol. Ecol. Resour.">
        <title>The genomes of chicory, endive, great burdock and yacon provide insights into Asteraceae paleo-polyploidization history and plant inulin production.</title>
        <authorList>
            <person name="Fan W."/>
            <person name="Wang S."/>
            <person name="Wang H."/>
            <person name="Wang A."/>
            <person name="Jiang F."/>
            <person name="Liu H."/>
            <person name="Zhao H."/>
            <person name="Xu D."/>
            <person name="Zhang Y."/>
        </authorList>
    </citation>
    <scope>NUCLEOTIDE SEQUENCE [LARGE SCALE GENOMIC DNA]</scope>
    <source>
        <strain evidence="2">cv. Punajuju</strain>
        <tissue evidence="1">Leaves</tissue>
    </source>
</reference>
<dbReference type="Proteomes" id="UP001055811">
    <property type="component" value="Linkage Group LG01"/>
</dbReference>
<accession>A0ACB9H118</accession>
<comment type="caution">
    <text evidence="1">The sequence shown here is derived from an EMBL/GenBank/DDBJ whole genome shotgun (WGS) entry which is preliminary data.</text>
</comment>
<sequence>MAMNYVLEIRYFGRKEATGGMLEEGLAPNENSPNLWRDCWVLRAPGVDGCSRRYVVAASAGNSLKSGLTNMPPENRQWWYKPCGPLMISTASNHSVVRVDIRDGEHVMKWEVGNLVAGMENTIFSGGIE</sequence>
<evidence type="ECO:0000313" key="1">
    <source>
        <dbReference type="EMBL" id="KAI3789148.1"/>
    </source>
</evidence>
<organism evidence="1 2">
    <name type="scientific">Cichorium intybus</name>
    <name type="common">Chicory</name>
    <dbReference type="NCBI Taxonomy" id="13427"/>
    <lineage>
        <taxon>Eukaryota</taxon>
        <taxon>Viridiplantae</taxon>
        <taxon>Streptophyta</taxon>
        <taxon>Embryophyta</taxon>
        <taxon>Tracheophyta</taxon>
        <taxon>Spermatophyta</taxon>
        <taxon>Magnoliopsida</taxon>
        <taxon>eudicotyledons</taxon>
        <taxon>Gunneridae</taxon>
        <taxon>Pentapetalae</taxon>
        <taxon>asterids</taxon>
        <taxon>campanulids</taxon>
        <taxon>Asterales</taxon>
        <taxon>Asteraceae</taxon>
        <taxon>Cichorioideae</taxon>
        <taxon>Cichorieae</taxon>
        <taxon>Cichoriinae</taxon>
        <taxon>Cichorium</taxon>
    </lineage>
</organism>
<name>A0ACB9H118_CICIN</name>
<dbReference type="EMBL" id="CM042009">
    <property type="protein sequence ID" value="KAI3789148.1"/>
    <property type="molecule type" value="Genomic_DNA"/>
</dbReference>
<gene>
    <name evidence="1" type="ORF">L2E82_01936</name>
</gene>
<protein>
    <submittedName>
        <fullName evidence="1">Uncharacterized protein</fullName>
    </submittedName>
</protein>
<reference evidence="2" key="1">
    <citation type="journal article" date="2022" name="Mol. Ecol. Resour.">
        <title>The genomes of chicory, endive, great burdock and yacon provide insights into Asteraceae palaeo-polyploidization history and plant inulin production.</title>
        <authorList>
            <person name="Fan W."/>
            <person name="Wang S."/>
            <person name="Wang H."/>
            <person name="Wang A."/>
            <person name="Jiang F."/>
            <person name="Liu H."/>
            <person name="Zhao H."/>
            <person name="Xu D."/>
            <person name="Zhang Y."/>
        </authorList>
    </citation>
    <scope>NUCLEOTIDE SEQUENCE [LARGE SCALE GENOMIC DNA]</scope>
    <source>
        <strain evidence="2">cv. Punajuju</strain>
    </source>
</reference>
<evidence type="ECO:0000313" key="2">
    <source>
        <dbReference type="Proteomes" id="UP001055811"/>
    </source>
</evidence>